<proteinExistence type="inferred from homology"/>
<evidence type="ECO:0000313" key="6">
    <source>
        <dbReference type="EMBL" id="CAB3800109.1"/>
    </source>
</evidence>
<evidence type="ECO:0000259" key="5">
    <source>
        <dbReference type="PROSITE" id="PS50931"/>
    </source>
</evidence>
<dbReference type="SUPFAM" id="SSF53850">
    <property type="entry name" value="Periplasmic binding protein-like II"/>
    <property type="match status" value="1"/>
</dbReference>
<evidence type="ECO:0000256" key="2">
    <source>
        <dbReference type="ARBA" id="ARBA00023015"/>
    </source>
</evidence>
<keyword evidence="2" id="KW-0805">Transcription regulation</keyword>
<evidence type="ECO:0000256" key="3">
    <source>
        <dbReference type="ARBA" id="ARBA00023125"/>
    </source>
</evidence>
<comment type="similarity">
    <text evidence="1">Belongs to the LysR transcriptional regulatory family.</text>
</comment>
<dbReference type="Pfam" id="PF00126">
    <property type="entry name" value="HTH_1"/>
    <property type="match status" value="1"/>
</dbReference>
<dbReference type="InterPro" id="IPR036390">
    <property type="entry name" value="WH_DNA-bd_sf"/>
</dbReference>
<keyword evidence="4" id="KW-0804">Transcription</keyword>
<dbReference type="EMBL" id="CADIKM010000036">
    <property type="protein sequence ID" value="CAB3800109.1"/>
    <property type="molecule type" value="Genomic_DNA"/>
</dbReference>
<dbReference type="PANTHER" id="PTHR30537">
    <property type="entry name" value="HTH-TYPE TRANSCRIPTIONAL REGULATOR"/>
    <property type="match status" value="1"/>
</dbReference>
<dbReference type="Pfam" id="PF03466">
    <property type="entry name" value="LysR_substrate"/>
    <property type="match status" value="1"/>
</dbReference>
<dbReference type="RefSeq" id="WP_175107416.1">
    <property type="nucleotide sequence ID" value="NZ_CADIKM010000036.1"/>
</dbReference>
<sequence length="300" mass="32594">MASSIGWEFYRTFLAVLTEGSLSGAARALGITQPTVGRHVSALEASFNQTLFTRSQTGLLPTEAALALRGYVEAMQGTAAALERTATSHGQGVTGTVRISASEVIGAEVLPPMLAQLRQVHPQLKIELVLSNRVQDLLQREADIAVRMTPPQQGLLIARRVGEVALGLYARADYLQQHGTPATPADLKRHALIGFDEETPFLRAASKLQPSWTRDVFSLRTDSDLGQLALIRAGCGVGFCQSALARRDARLMRVLPEHFTFKLETWVTMHEDLRGSPRCKATFDALVVCLQAHTATAVEP</sequence>
<dbReference type="GO" id="GO:0043565">
    <property type="term" value="F:sequence-specific DNA binding"/>
    <property type="evidence" value="ECO:0007669"/>
    <property type="project" value="TreeGrafter"/>
</dbReference>
<accession>A0A6S7BRI3</accession>
<dbReference type="AlphaFoldDB" id="A0A6S7BRI3"/>
<dbReference type="Gene3D" id="1.10.10.10">
    <property type="entry name" value="Winged helix-like DNA-binding domain superfamily/Winged helix DNA-binding domain"/>
    <property type="match status" value="1"/>
</dbReference>
<dbReference type="PROSITE" id="PS50931">
    <property type="entry name" value="HTH_LYSR"/>
    <property type="match status" value="1"/>
</dbReference>
<gene>
    <name evidence="6" type="primary">hdfR_4</name>
    <name evidence="6" type="ORF">LMG28138_04792</name>
</gene>
<organism evidence="6 7">
    <name type="scientific">Pararobbsia alpina</name>
    <dbReference type="NCBI Taxonomy" id="621374"/>
    <lineage>
        <taxon>Bacteria</taxon>
        <taxon>Pseudomonadati</taxon>
        <taxon>Pseudomonadota</taxon>
        <taxon>Betaproteobacteria</taxon>
        <taxon>Burkholderiales</taxon>
        <taxon>Burkholderiaceae</taxon>
        <taxon>Pararobbsia</taxon>
    </lineage>
</organism>
<dbReference type="InterPro" id="IPR000847">
    <property type="entry name" value="LysR_HTH_N"/>
</dbReference>
<reference evidence="6 7" key="1">
    <citation type="submission" date="2020-04" db="EMBL/GenBank/DDBJ databases">
        <authorList>
            <person name="De Canck E."/>
        </authorList>
    </citation>
    <scope>NUCLEOTIDE SEQUENCE [LARGE SCALE GENOMIC DNA]</scope>
    <source>
        <strain evidence="6 7">LMG 28138</strain>
    </source>
</reference>
<feature type="domain" description="HTH lysR-type" evidence="5">
    <location>
        <begin position="11"/>
        <end position="62"/>
    </location>
</feature>
<keyword evidence="7" id="KW-1185">Reference proteome</keyword>
<keyword evidence="3" id="KW-0238">DNA-binding</keyword>
<dbReference type="GO" id="GO:0003700">
    <property type="term" value="F:DNA-binding transcription factor activity"/>
    <property type="evidence" value="ECO:0007669"/>
    <property type="project" value="InterPro"/>
</dbReference>
<evidence type="ECO:0000256" key="1">
    <source>
        <dbReference type="ARBA" id="ARBA00009437"/>
    </source>
</evidence>
<dbReference type="InterPro" id="IPR005119">
    <property type="entry name" value="LysR_subst-bd"/>
</dbReference>
<dbReference type="CDD" id="cd08422">
    <property type="entry name" value="PBP2_CrgA_like"/>
    <property type="match status" value="1"/>
</dbReference>
<dbReference type="GO" id="GO:0006351">
    <property type="term" value="P:DNA-templated transcription"/>
    <property type="evidence" value="ECO:0007669"/>
    <property type="project" value="TreeGrafter"/>
</dbReference>
<dbReference type="Gene3D" id="3.40.190.290">
    <property type="match status" value="1"/>
</dbReference>
<dbReference type="InterPro" id="IPR036388">
    <property type="entry name" value="WH-like_DNA-bd_sf"/>
</dbReference>
<evidence type="ECO:0000256" key="4">
    <source>
        <dbReference type="ARBA" id="ARBA00023163"/>
    </source>
</evidence>
<dbReference type="PRINTS" id="PR00039">
    <property type="entry name" value="HTHLYSR"/>
</dbReference>
<dbReference type="PANTHER" id="PTHR30537:SF3">
    <property type="entry name" value="TRANSCRIPTIONAL REGULATORY PROTEIN"/>
    <property type="match status" value="1"/>
</dbReference>
<dbReference type="Proteomes" id="UP000494115">
    <property type="component" value="Unassembled WGS sequence"/>
</dbReference>
<dbReference type="InterPro" id="IPR058163">
    <property type="entry name" value="LysR-type_TF_proteobact-type"/>
</dbReference>
<dbReference type="SUPFAM" id="SSF46785">
    <property type="entry name" value="Winged helix' DNA-binding domain"/>
    <property type="match status" value="1"/>
</dbReference>
<protein>
    <submittedName>
        <fullName evidence="6">HTH-type transcriptional regulator HdfR</fullName>
    </submittedName>
</protein>
<evidence type="ECO:0000313" key="7">
    <source>
        <dbReference type="Proteomes" id="UP000494115"/>
    </source>
</evidence>
<name>A0A6S7BRI3_9BURK</name>